<dbReference type="RefSeq" id="WP_109030213.1">
    <property type="nucleotide sequence ID" value="NZ_BEWD01000004.1"/>
</dbReference>
<dbReference type="Gene3D" id="3.90.960.10">
    <property type="entry name" value="YbaK/aminoacyl-tRNA synthetase-associated domain"/>
    <property type="match status" value="1"/>
</dbReference>
<dbReference type="Pfam" id="PF04073">
    <property type="entry name" value="tRNA_edit"/>
    <property type="match status" value="1"/>
</dbReference>
<organism evidence="2 3">
    <name type="scientific">Streptomyces rubrogriseus</name>
    <dbReference type="NCBI Taxonomy" id="194673"/>
    <lineage>
        <taxon>Bacteria</taxon>
        <taxon>Bacillati</taxon>
        <taxon>Actinomycetota</taxon>
        <taxon>Actinomycetes</taxon>
        <taxon>Kitasatosporales</taxon>
        <taxon>Streptomycetaceae</taxon>
        <taxon>Streptomyces</taxon>
        <taxon>Streptomyces violaceoruber group</taxon>
    </lineage>
</organism>
<dbReference type="EMBL" id="JAAGMQ010000427">
    <property type="protein sequence ID" value="NEC34492.1"/>
    <property type="molecule type" value="Genomic_DNA"/>
</dbReference>
<dbReference type="InterPro" id="IPR007214">
    <property type="entry name" value="YbaK/aa-tRNA-synth-assoc-dom"/>
</dbReference>
<proteinExistence type="predicted"/>
<evidence type="ECO:0000313" key="3">
    <source>
        <dbReference type="Proteomes" id="UP000475666"/>
    </source>
</evidence>
<reference evidence="2 3" key="1">
    <citation type="submission" date="2020-01" db="EMBL/GenBank/DDBJ databases">
        <title>Insect and environment-associated Actinomycetes.</title>
        <authorList>
            <person name="Currrie C."/>
            <person name="Chevrette M."/>
            <person name="Carlson C."/>
            <person name="Stubbendieck R."/>
            <person name="Wendt-Pienkowski E."/>
        </authorList>
    </citation>
    <scope>NUCLEOTIDE SEQUENCE [LARGE SCALE GENOMIC DNA]</scope>
    <source>
        <strain evidence="2 3">SID7739</strain>
    </source>
</reference>
<dbReference type="InterPro" id="IPR036754">
    <property type="entry name" value="YbaK/aa-tRNA-synt-asso_dom_sf"/>
</dbReference>
<protein>
    <recommendedName>
        <fullName evidence="1">YbaK/aminoacyl-tRNA synthetase-associated domain-containing protein</fullName>
    </recommendedName>
</protein>
<gene>
    <name evidence="2" type="ORF">G3I66_15075</name>
</gene>
<feature type="domain" description="YbaK/aminoacyl-tRNA synthetase-associated" evidence="1">
    <location>
        <begin position="57"/>
        <end position="169"/>
    </location>
</feature>
<dbReference type="Proteomes" id="UP000475666">
    <property type="component" value="Unassembled WGS sequence"/>
</dbReference>
<comment type="caution">
    <text evidence="2">The sequence shown here is derived from an EMBL/GenBank/DDBJ whole genome shotgun (WGS) entry which is preliminary data.</text>
</comment>
<evidence type="ECO:0000313" key="2">
    <source>
        <dbReference type="EMBL" id="NEC34492.1"/>
    </source>
</evidence>
<evidence type="ECO:0000259" key="1">
    <source>
        <dbReference type="Pfam" id="PF04073"/>
    </source>
</evidence>
<dbReference type="GeneID" id="96651964"/>
<name>A0A6G3TCZ4_9ACTN</name>
<sequence length="185" mass="19406">MHAPIGNFDGATPAPDRLDALTRPVADAVRHWSGTVPADQILYVDTEPDWADTATFVEHYGRELLEQSANCVVVTGKRGGGTTLAACVVLSTTRVDVNGVVRRRLGARKASFAPMDTATGETGMEYGGITPVGLPAEWPVLVDSAVVDLPYVLVGSGRRRGKLLVPGKAFAELPGAEVLEGLGVA</sequence>
<dbReference type="CDD" id="cd04939">
    <property type="entry name" value="PA2301"/>
    <property type="match status" value="1"/>
</dbReference>
<dbReference type="SUPFAM" id="SSF55826">
    <property type="entry name" value="YbaK/ProRS associated domain"/>
    <property type="match status" value="1"/>
</dbReference>
<dbReference type="PANTHER" id="PTHR30411:SF1">
    <property type="entry name" value="CYTOPLASMIC PROTEIN"/>
    <property type="match status" value="1"/>
</dbReference>
<dbReference type="AlphaFoldDB" id="A0A6G3TCZ4"/>
<dbReference type="PANTHER" id="PTHR30411">
    <property type="entry name" value="CYTOPLASMIC PROTEIN"/>
    <property type="match status" value="1"/>
</dbReference>
<accession>A0A6G3TCZ4</accession>
<dbReference type="GO" id="GO:0002161">
    <property type="term" value="F:aminoacyl-tRNA deacylase activity"/>
    <property type="evidence" value="ECO:0007669"/>
    <property type="project" value="InterPro"/>
</dbReference>